<protein>
    <submittedName>
        <fullName evidence="6">Hemagglutinin</fullName>
    </submittedName>
</protein>
<comment type="caution">
    <text evidence="6">The sequence shown here is derived from an EMBL/GenBank/DDBJ whole genome shotgun (WGS) entry which is preliminary data.</text>
</comment>
<dbReference type="Pfam" id="PF05860">
    <property type="entry name" value="TPS"/>
    <property type="match status" value="1"/>
</dbReference>
<name>A0A2N0WAZ6_9GAMM</name>
<dbReference type="Pfam" id="PF13018">
    <property type="entry name" value="ESPR"/>
    <property type="match status" value="1"/>
</dbReference>
<dbReference type="EMBL" id="PISJ01000020">
    <property type="protein sequence ID" value="PKF31651.1"/>
    <property type="molecule type" value="Genomic_DNA"/>
</dbReference>
<dbReference type="InterPro" id="IPR024973">
    <property type="entry name" value="ESPR"/>
</dbReference>
<dbReference type="Proteomes" id="UP000233553">
    <property type="component" value="Unassembled WGS sequence"/>
</dbReference>
<dbReference type="InterPro" id="IPR012334">
    <property type="entry name" value="Pectin_lyas_fold"/>
</dbReference>
<evidence type="ECO:0000259" key="5">
    <source>
        <dbReference type="SMART" id="SM00912"/>
    </source>
</evidence>
<evidence type="ECO:0000256" key="1">
    <source>
        <dbReference type="ARBA" id="ARBA00004219"/>
    </source>
</evidence>
<dbReference type="RefSeq" id="WP_101237408.1">
    <property type="nucleotide sequence ID" value="NZ_PISJ01000020.1"/>
</dbReference>
<dbReference type="NCBIfam" id="TIGR01901">
    <property type="entry name" value="adhes_NPXG"/>
    <property type="match status" value="1"/>
</dbReference>
<gene>
    <name evidence="6" type="ORF">CW311_18125</name>
</gene>
<dbReference type="CDD" id="cd20726">
    <property type="entry name" value="CDI_toxin_BpE479_tRNase-like"/>
    <property type="match status" value="1"/>
</dbReference>
<accession>A0A2N0WAZ6</accession>
<dbReference type="InterPro" id="IPR008638">
    <property type="entry name" value="FhaB/CdiA-like_TPS"/>
</dbReference>
<keyword evidence="3" id="KW-1266">Target cell cytoplasm</keyword>
<dbReference type="Pfam" id="PF04830">
    <property type="entry name" value="DUF637"/>
    <property type="match status" value="1"/>
</dbReference>
<dbReference type="Pfam" id="PF04829">
    <property type="entry name" value="PT-VENN"/>
    <property type="match status" value="1"/>
</dbReference>
<dbReference type="InterPro" id="IPR041620">
    <property type="entry name" value="CdiA_C_tRNase"/>
</dbReference>
<evidence type="ECO:0000256" key="3">
    <source>
        <dbReference type="ARBA" id="ARBA00022913"/>
    </source>
</evidence>
<evidence type="ECO:0000256" key="4">
    <source>
        <dbReference type="ARBA" id="ARBA00023026"/>
    </source>
</evidence>
<evidence type="ECO:0000256" key="2">
    <source>
        <dbReference type="ARBA" id="ARBA00022656"/>
    </source>
</evidence>
<comment type="subcellular location">
    <subcellularLocation>
        <location evidence="1">Target cell</location>
        <location evidence="1">Target cell cytoplasm</location>
    </subcellularLocation>
</comment>
<dbReference type="InterPro" id="IPR006915">
    <property type="entry name" value="DUF637_hemagglutn_put"/>
</dbReference>
<dbReference type="InterPro" id="IPR006914">
    <property type="entry name" value="VENN_dom"/>
</dbReference>
<dbReference type="GO" id="GO:0090729">
    <property type="term" value="F:toxin activity"/>
    <property type="evidence" value="ECO:0007669"/>
    <property type="project" value="UniProtKB-KW"/>
</dbReference>
<evidence type="ECO:0000313" key="7">
    <source>
        <dbReference type="Proteomes" id="UP000233553"/>
    </source>
</evidence>
<dbReference type="SUPFAM" id="SSF51126">
    <property type="entry name" value="Pectin lyase-like"/>
    <property type="match status" value="1"/>
</dbReference>
<evidence type="ECO:0000313" key="6">
    <source>
        <dbReference type="EMBL" id="PKF31651.1"/>
    </source>
</evidence>
<keyword evidence="2" id="KW-0800">Toxin</keyword>
<dbReference type="InterPro" id="IPR011050">
    <property type="entry name" value="Pectin_lyase_fold/virulence"/>
</dbReference>
<keyword evidence="4" id="KW-0843">Virulence</keyword>
<feature type="domain" description="Filamentous haemagglutinin FhaB/tRNA nuclease CdiA-like TPS" evidence="5">
    <location>
        <begin position="98"/>
        <end position="215"/>
    </location>
</feature>
<organism evidence="6 7">
    <name type="scientific">Acinetobacter proteolyticus</name>
    <dbReference type="NCBI Taxonomy" id="1776741"/>
    <lineage>
        <taxon>Bacteria</taxon>
        <taxon>Pseudomonadati</taxon>
        <taxon>Pseudomonadota</taxon>
        <taxon>Gammaproteobacteria</taxon>
        <taxon>Moraxellales</taxon>
        <taxon>Moraxellaceae</taxon>
        <taxon>Acinetobacter</taxon>
    </lineage>
</organism>
<dbReference type="Pfam" id="PF18664">
    <property type="entry name" value="CdiA_C_tRNase"/>
    <property type="match status" value="1"/>
</dbReference>
<proteinExistence type="predicted"/>
<sequence>MNKQFYRTKFNAKLGTYVAVSELAKSHQGDTSPRIKASIHNDDVTGSGIAATGQRTLKQLVLALSCLMAISPIYANIVVNNNAAAAHKATVLKEGNSANVWITAPSASGVSRNSYTQFDVNQNGVILNNSRGAATSQITKTSIAANPNLAKGAATTIVNEVVSTNPSLLQGNLEVLGSRANVVIANPTGITVNGGGFINANQVTLSTGVLGYNTDGSIKNHTIKQGAITINPDANNRGLGGNANNPVALELLGRSIAINAPVNATAITAVTGANTITAEIGTVAATTGTGTKPSVAIDVAQLGGLYANSIYLHANEAGVGVNNAGIIQGLNNVVLNSNGKIEHKGTISSTSKTQGLVSISTTGTGVTGDINSSGAINSNSMISIDSGNNLNLNAKEIMVNLGGVTASPLLINVKGNLNLAANSRIFNNSQSGELYVDAANINLATNAGITSNRGSAYIQSQKDIVTAQGARLVAAQDLNVSGKGKLALTGTTLQATLGSINLQADSSNMQGLVDVQISSVNAGKDLNIYSSGDINLKNLTLVEENAKSRVKNIKAYSGQNLTWDNSEGLNPNLNGNLGLKAEKDLAILGKGIFRASENIDLKGNNVNIKSLGLTTSLGDTNITSNSNIDLKYLNINSVGGNLNLLSEGGEVNASSVGLSGKKNINILTMGNQNLDSVKISSGQDIFLATSSDKGNINIVADSLNMFSSGLIQSENGDVLINSKGGLNISKKDLMNFFAINANNINLTSGGDLKLDYLNINSKENLAIHSDKNISLNTELPKSGIFTGFPKDFAKSQKHIAISSKNGSIKIGEQNPRIDASITNLKAEGVISVKSKSDQNYQNATLSAGAITLHSDAGSINNSDNFRATTTKSTFLDSDNELKKINGNLSLYAKKDIQLNAIDSQGRAYNKDLQNVIKPVLSSQGLLDIRADGVLQVNGKAPPVQTATWDQRKLDRAYLRSDNGLNVLAGTVKLYATDLKNTSTTVPINITSSTGDILIDAMRYDVGRGQLDLIIPIQNRRDQLEASGKKDAATLNEIQQLNGEIAFYLSSDLNGARHQSSNIDSAQNINLVSKKGTLIRASELYAKGSVNLEAQGLLAKDQTGAQASDYIDTSILVDGVHDIYKNGVATNPNYEERSDFYNSVISGDKGINIKSTGSAQLNWFDNPALLPNYATVSSAKPLQLKKKLNDGKHNIVLNGAELISSGGDVNIQSNANIIMESSLDEIYKHNTSQVIKKYWYGRKKTTETYSQSQIGTAVPTTILAKNINLKASGDIDFYSTLMKANGGKVNIVGENLYFLASNNSASSNSTTKKSSSIFGIPLNKSKTTSSRSQISQLPVKLVGDYLSTESKNDTVFVGTEFNYLKDATVKAGGKIALLGATDTVNQALKVEKNNIVWQSMQDKGSITETAKLPNFNGPTPPSFKAAGGLVVQIPVSEKDQNKVQLKNEILKLANQPGNQYLKNLIARNDVDWQKVILTEKDWDYKSQGLTAAGAAIIAIIVAVATAGAGAAALGTTTTVTSATTITVGGAQVAVAAGGSITTFGGTILGYTAASGAATVFTTSGLMINAAVTAIASQASVGLVNNQGDITKTLQQLGSKDSIKSLATSVITVGILDKIGGTEWMSQFNDTGITGRLITGTVNSAGSALVTTAINGGSLSENIENALLFNLANALQGSLAGEIKGLEDTNYILHKIAHAAAGCMAATVAKSDCEAGAIGAAIGEMAADLVPKSKSVEQMTPAEREEYNRKVLATTQLVAGGIAGLGGYDVNAAVQTANIAVTNNYLTSQQFKNLKGELDACSTNDCKTKIYLKYQTLSNSNDNNLRQACAGVNFNGAVCSTKINELLVGQDTAKGLRLYSEYISFNQFGKFDPQIQQKAQAVAGIHYLKNWENSNCKGLTDAACGQKYIALKDNEKENLRKALDQVESVPIYGTGILVGENIKVIATGLDFTDTEKSRLLALAETISLGVTKRLSHILNPVGSTIHIKNPTEKVIRNSDGINEVRPRPTSSDRNEFNRLNYDAAKNGEGEPSQVMAALYLQPYLGKMDPIRNVERDVNGKRLPNPDYRIISGPNTNKTVDFMFTNENLKMNPKSGEMVGLNTFFQKNLNESSIPNRLPPLQQQIQDHLAKADIVPMDLRTLSPSNQQALLNYIKTLPAQQQNKVLFIR</sequence>
<reference evidence="6 7" key="1">
    <citation type="submission" date="2017-12" db="EMBL/GenBank/DDBJ databases">
        <title>Draft Genome sequences of multiple microbial strains isolated from spacecraft associated surfaces.</title>
        <authorList>
            <person name="Seuylemezian A."/>
            <person name="Vaishampayan P."/>
            <person name="Venkateswaran K."/>
        </authorList>
    </citation>
    <scope>NUCLEOTIDE SEQUENCE [LARGE SCALE GENOMIC DNA]</scope>
    <source>
        <strain evidence="6 7">2P01AA</strain>
    </source>
</reference>
<dbReference type="Gene3D" id="2.160.20.10">
    <property type="entry name" value="Single-stranded right-handed beta-helix, Pectin lyase-like"/>
    <property type="match status" value="1"/>
</dbReference>
<dbReference type="SMART" id="SM00912">
    <property type="entry name" value="Haemagg_act"/>
    <property type="match status" value="1"/>
</dbReference>